<dbReference type="AlphaFoldDB" id="A0AAV9DEL5"/>
<dbReference type="Proteomes" id="UP001180020">
    <property type="component" value="Unassembled WGS sequence"/>
</dbReference>
<proteinExistence type="predicted"/>
<accession>A0AAV9DEL5</accession>
<sequence length="111" mass="12076">MTAAHVAAAPAVCRTGGYSLPTGQRPWGSPSSPWAEKTSVFDVNGHESISVKELLHLCRVTATPSVTVLKRLGEDDNRQICFNESGYVSRCLLMRGSRGVERTREGAEDTR</sequence>
<evidence type="ECO:0000313" key="1">
    <source>
        <dbReference type="EMBL" id="KAK1299787.1"/>
    </source>
</evidence>
<evidence type="ECO:0000313" key="2">
    <source>
        <dbReference type="Proteomes" id="UP001180020"/>
    </source>
</evidence>
<dbReference type="EMBL" id="JAUJYO010000013">
    <property type="protein sequence ID" value="KAK1299787.1"/>
    <property type="molecule type" value="Genomic_DNA"/>
</dbReference>
<keyword evidence="2" id="KW-1185">Reference proteome</keyword>
<reference evidence="1" key="2">
    <citation type="submission" date="2023-06" db="EMBL/GenBank/DDBJ databases">
        <authorList>
            <person name="Ma L."/>
            <person name="Liu K.-W."/>
            <person name="Li Z."/>
            <person name="Hsiao Y.-Y."/>
            <person name="Qi Y."/>
            <person name="Fu T."/>
            <person name="Tang G."/>
            <person name="Zhang D."/>
            <person name="Sun W.-H."/>
            <person name="Liu D.-K."/>
            <person name="Li Y."/>
            <person name="Chen G.-Z."/>
            <person name="Liu X.-D."/>
            <person name="Liao X.-Y."/>
            <person name="Jiang Y.-T."/>
            <person name="Yu X."/>
            <person name="Hao Y."/>
            <person name="Huang J."/>
            <person name="Zhao X.-W."/>
            <person name="Ke S."/>
            <person name="Chen Y.-Y."/>
            <person name="Wu W.-L."/>
            <person name="Hsu J.-L."/>
            <person name="Lin Y.-F."/>
            <person name="Huang M.-D."/>
            <person name="Li C.-Y."/>
            <person name="Huang L."/>
            <person name="Wang Z.-W."/>
            <person name="Zhao X."/>
            <person name="Zhong W.-Y."/>
            <person name="Peng D.-H."/>
            <person name="Ahmad S."/>
            <person name="Lan S."/>
            <person name="Zhang J.-S."/>
            <person name="Tsai W.-C."/>
            <person name="Van De Peer Y."/>
            <person name="Liu Z.-J."/>
        </authorList>
    </citation>
    <scope>NUCLEOTIDE SEQUENCE</scope>
    <source>
        <strain evidence="1">CP</strain>
        <tissue evidence="1">Leaves</tissue>
    </source>
</reference>
<organism evidence="1 2">
    <name type="scientific">Acorus calamus</name>
    <name type="common">Sweet flag</name>
    <dbReference type="NCBI Taxonomy" id="4465"/>
    <lineage>
        <taxon>Eukaryota</taxon>
        <taxon>Viridiplantae</taxon>
        <taxon>Streptophyta</taxon>
        <taxon>Embryophyta</taxon>
        <taxon>Tracheophyta</taxon>
        <taxon>Spermatophyta</taxon>
        <taxon>Magnoliopsida</taxon>
        <taxon>Liliopsida</taxon>
        <taxon>Acoraceae</taxon>
        <taxon>Acorus</taxon>
    </lineage>
</organism>
<reference evidence="1" key="1">
    <citation type="journal article" date="2023" name="Nat. Commun.">
        <title>Diploid and tetraploid genomes of Acorus and the evolution of monocots.</title>
        <authorList>
            <person name="Ma L."/>
            <person name="Liu K.W."/>
            <person name="Li Z."/>
            <person name="Hsiao Y.Y."/>
            <person name="Qi Y."/>
            <person name="Fu T."/>
            <person name="Tang G.D."/>
            <person name="Zhang D."/>
            <person name="Sun W.H."/>
            <person name="Liu D.K."/>
            <person name="Li Y."/>
            <person name="Chen G.Z."/>
            <person name="Liu X.D."/>
            <person name="Liao X.Y."/>
            <person name="Jiang Y.T."/>
            <person name="Yu X."/>
            <person name="Hao Y."/>
            <person name="Huang J."/>
            <person name="Zhao X.W."/>
            <person name="Ke S."/>
            <person name="Chen Y.Y."/>
            <person name="Wu W.L."/>
            <person name="Hsu J.L."/>
            <person name="Lin Y.F."/>
            <person name="Huang M.D."/>
            <person name="Li C.Y."/>
            <person name="Huang L."/>
            <person name="Wang Z.W."/>
            <person name="Zhao X."/>
            <person name="Zhong W.Y."/>
            <person name="Peng D.H."/>
            <person name="Ahmad S."/>
            <person name="Lan S."/>
            <person name="Zhang J.S."/>
            <person name="Tsai W.C."/>
            <person name="Van de Peer Y."/>
            <person name="Liu Z.J."/>
        </authorList>
    </citation>
    <scope>NUCLEOTIDE SEQUENCE</scope>
    <source>
        <strain evidence="1">CP</strain>
    </source>
</reference>
<name>A0AAV9DEL5_ACOCL</name>
<gene>
    <name evidence="1" type="ORF">QJS10_CPB13g00265</name>
</gene>
<protein>
    <submittedName>
        <fullName evidence="1">Uncharacterized protein</fullName>
    </submittedName>
</protein>
<comment type="caution">
    <text evidence="1">The sequence shown here is derived from an EMBL/GenBank/DDBJ whole genome shotgun (WGS) entry which is preliminary data.</text>
</comment>